<evidence type="ECO:0000256" key="5">
    <source>
        <dbReference type="SAM" id="Phobius"/>
    </source>
</evidence>
<dbReference type="InterPro" id="IPR050382">
    <property type="entry name" value="MFS_Na/Anion_cotransporter"/>
</dbReference>
<keyword evidence="2 5" id="KW-0812">Transmembrane</keyword>
<feature type="transmembrane region" description="Helical" evidence="5">
    <location>
        <begin position="24"/>
        <end position="44"/>
    </location>
</feature>
<dbReference type="PANTHER" id="PTHR11662:SF399">
    <property type="entry name" value="FI19708P1-RELATED"/>
    <property type="match status" value="1"/>
</dbReference>
<dbReference type="Proteomes" id="UP000789759">
    <property type="component" value="Unassembled WGS sequence"/>
</dbReference>
<comment type="caution">
    <text evidence="7">The sequence shown here is derived from an EMBL/GenBank/DDBJ whole genome shotgun (WGS) entry which is preliminary data.</text>
</comment>
<dbReference type="EMBL" id="CAJVQA010090652">
    <property type="protein sequence ID" value="CAG8840617.1"/>
    <property type="molecule type" value="Genomic_DNA"/>
</dbReference>
<evidence type="ECO:0000256" key="3">
    <source>
        <dbReference type="ARBA" id="ARBA00022989"/>
    </source>
</evidence>
<feature type="domain" description="Major facilitator superfamily (MFS) profile" evidence="6">
    <location>
        <begin position="1"/>
        <end position="76"/>
    </location>
</feature>
<name>A0A9N9KNB9_9GLOM</name>
<dbReference type="Pfam" id="PF07690">
    <property type="entry name" value="MFS_1"/>
    <property type="match status" value="1"/>
</dbReference>
<feature type="non-terminal residue" evidence="7">
    <location>
        <position position="76"/>
    </location>
</feature>
<sequence length="76" mass="8465">RSNLAIAIVYMSKEFNWNHSTQGLVSSSFYFGYITTQIIGGVLTDKYGARIILGISAISWSIFTLLTPISARINIY</sequence>
<evidence type="ECO:0000313" key="7">
    <source>
        <dbReference type="EMBL" id="CAG8840617.1"/>
    </source>
</evidence>
<comment type="subcellular location">
    <subcellularLocation>
        <location evidence="1">Membrane</location>
        <topology evidence="1">Multi-pass membrane protein</topology>
    </subcellularLocation>
</comment>
<evidence type="ECO:0000256" key="1">
    <source>
        <dbReference type="ARBA" id="ARBA00004141"/>
    </source>
</evidence>
<dbReference type="OrthoDB" id="6730379at2759"/>
<dbReference type="SUPFAM" id="SSF103473">
    <property type="entry name" value="MFS general substrate transporter"/>
    <property type="match status" value="1"/>
</dbReference>
<gene>
    <name evidence="7" type="ORF">CPELLU_LOCUS22040</name>
</gene>
<dbReference type="GO" id="GO:0016020">
    <property type="term" value="C:membrane"/>
    <property type="evidence" value="ECO:0007669"/>
    <property type="project" value="UniProtKB-SubCell"/>
</dbReference>
<evidence type="ECO:0000259" key="6">
    <source>
        <dbReference type="PROSITE" id="PS50850"/>
    </source>
</evidence>
<feature type="transmembrane region" description="Helical" evidence="5">
    <location>
        <begin position="51"/>
        <end position="71"/>
    </location>
</feature>
<dbReference type="InterPro" id="IPR020846">
    <property type="entry name" value="MFS_dom"/>
</dbReference>
<evidence type="ECO:0000256" key="2">
    <source>
        <dbReference type="ARBA" id="ARBA00022692"/>
    </source>
</evidence>
<keyword evidence="8" id="KW-1185">Reference proteome</keyword>
<dbReference type="InterPro" id="IPR036259">
    <property type="entry name" value="MFS_trans_sf"/>
</dbReference>
<evidence type="ECO:0000256" key="4">
    <source>
        <dbReference type="ARBA" id="ARBA00023136"/>
    </source>
</evidence>
<proteinExistence type="predicted"/>
<organism evidence="7 8">
    <name type="scientific">Cetraspora pellucida</name>
    <dbReference type="NCBI Taxonomy" id="1433469"/>
    <lineage>
        <taxon>Eukaryota</taxon>
        <taxon>Fungi</taxon>
        <taxon>Fungi incertae sedis</taxon>
        <taxon>Mucoromycota</taxon>
        <taxon>Glomeromycotina</taxon>
        <taxon>Glomeromycetes</taxon>
        <taxon>Diversisporales</taxon>
        <taxon>Gigasporaceae</taxon>
        <taxon>Cetraspora</taxon>
    </lineage>
</organism>
<protein>
    <submittedName>
        <fullName evidence="7">20568_t:CDS:1</fullName>
    </submittedName>
</protein>
<dbReference type="GO" id="GO:0022857">
    <property type="term" value="F:transmembrane transporter activity"/>
    <property type="evidence" value="ECO:0007669"/>
    <property type="project" value="InterPro"/>
</dbReference>
<keyword evidence="3 5" id="KW-1133">Transmembrane helix</keyword>
<dbReference type="PROSITE" id="PS50850">
    <property type="entry name" value="MFS"/>
    <property type="match status" value="1"/>
</dbReference>
<dbReference type="Gene3D" id="1.20.1250.20">
    <property type="entry name" value="MFS general substrate transporter like domains"/>
    <property type="match status" value="1"/>
</dbReference>
<feature type="non-terminal residue" evidence="7">
    <location>
        <position position="1"/>
    </location>
</feature>
<accession>A0A9N9KNB9</accession>
<dbReference type="InterPro" id="IPR011701">
    <property type="entry name" value="MFS"/>
</dbReference>
<dbReference type="PANTHER" id="PTHR11662">
    <property type="entry name" value="SOLUTE CARRIER FAMILY 17"/>
    <property type="match status" value="1"/>
</dbReference>
<dbReference type="AlphaFoldDB" id="A0A9N9KNB9"/>
<reference evidence="7" key="1">
    <citation type="submission" date="2021-06" db="EMBL/GenBank/DDBJ databases">
        <authorList>
            <person name="Kallberg Y."/>
            <person name="Tangrot J."/>
            <person name="Rosling A."/>
        </authorList>
    </citation>
    <scope>NUCLEOTIDE SEQUENCE</scope>
    <source>
        <strain evidence="7">FL966</strain>
    </source>
</reference>
<evidence type="ECO:0000313" key="8">
    <source>
        <dbReference type="Proteomes" id="UP000789759"/>
    </source>
</evidence>
<keyword evidence="4 5" id="KW-0472">Membrane</keyword>